<protein>
    <submittedName>
        <fullName evidence="1">Uncharacterized protein</fullName>
    </submittedName>
</protein>
<dbReference type="EMBL" id="LT158599">
    <property type="protein sequence ID" value="CVK31992.1"/>
    <property type="molecule type" value="Genomic_DNA"/>
</dbReference>
<dbReference type="Proteomes" id="UP000069850">
    <property type="component" value="Chromosome 1"/>
</dbReference>
<accession>A0A0X3BIL8</accession>
<evidence type="ECO:0000313" key="1">
    <source>
        <dbReference type="EMBL" id="CVK31992.1"/>
    </source>
</evidence>
<evidence type="ECO:0000313" key="2">
    <source>
        <dbReference type="Proteomes" id="UP000069850"/>
    </source>
</evidence>
<dbReference type="KEGG" id="mema:MMAB1_0778"/>
<reference evidence="1 2" key="1">
    <citation type="submission" date="2016-01" db="EMBL/GenBank/DDBJ databases">
        <authorList>
            <person name="Manzoor S."/>
        </authorList>
    </citation>
    <scope>NUCLEOTIDE SEQUENCE [LARGE SCALE GENOMIC DNA]</scope>
    <source>
        <strain evidence="1">Methanoculleus sp MAB1</strain>
    </source>
</reference>
<dbReference type="AlphaFoldDB" id="A0A0X3BIL8"/>
<sequence length="203" mass="22852">MRRVQPYLVDQPLQASEHGLVRRKAGVEVNLVVGTEVLLEEGAVLHHPVEDEQRFAAGDPGAESAHVLSLPDDIGGRCDQSIVCKHHIQALSLARERAVPAGAVTPSGHEEDHFCSLVAEDASRAQVFPTGGHSRILWHMFCTYGREEMKRFDNREERTPKELSFRTINISLLVFRQNRAYRLETDKYSPNKEKTYHYAALPA</sequence>
<proteinExistence type="predicted"/>
<gene>
    <name evidence="1" type="ORF">MMAB1_0778</name>
</gene>
<organism evidence="1 2">
    <name type="scientific">Methanoculleus bourgensis</name>
    <dbReference type="NCBI Taxonomy" id="83986"/>
    <lineage>
        <taxon>Archaea</taxon>
        <taxon>Methanobacteriati</taxon>
        <taxon>Methanobacteriota</taxon>
        <taxon>Stenosarchaea group</taxon>
        <taxon>Methanomicrobia</taxon>
        <taxon>Methanomicrobiales</taxon>
        <taxon>Methanomicrobiaceae</taxon>
        <taxon>Methanoculleus</taxon>
    </lineage>
</organism>
<name>A0A0X3BIL8_9EURY</name>